<dbReference type="NCBIfam" id="NF006821">
    <property type="entry name" value="PRK09344.1-3"/>
    <property type="match status" value="1"/>
</dbReference>
<dbReference type="EC" id="4.1.1.49" evidence="3 10"/>
<dbReference type="GO" id="GO:0005829">
    <property type="term" value="C:cytosol"/>
    <property type="evidence" value="ECO:0007669"/>
    <property type="project" value="TreeGrafter"/>
</dbReference>
<dbReference type="InterPro" id="IPR001272">
    <property type="entry name" value="PEP_carboxykinase_ATP"/>
</dbReference>
<dbReference type="InterPro" id="IPR015994">
    <property type="entry name" value="PEPCK_ATP_CS"/>
</dbReference>
<evidence type="ECO:0000256" key="4">
    <source>
        <dbReference type="ARBA" id="ARBA00022432"/>
    </source>
</evidence>
<keyword evidence="10" id="KW-0479">Metal-binding</keyword>
<dbReference type="SUPFAM" id="SSF68923">
    <property type="entry name" value="PEP carboxykinase N-terminal domain"/>
    <property type="match status" value="1"/>
</dbReference>
<evidence type="ECO:0000313" key="12">
    <source>
        <dbReference type="Proteomes" id="UP000525298"/>
    </source>
</evidence>
<feature type="binding site" evidence="10">
    <location>
        <position position="208"/>
    </location>
    <ligand>
        <name>ATP</name>
        <dbReference type="ChEBI" id="CHEBI:30616"/>
    </ligand>
</feature>
<feature type="binding site" evidence="10">
    <location>
        <position position="335"/>
    </location>
    <ligand>
        <name>ATP</name>
        <dbReference type="ChEBI" id="CHEBI:30616"/>
    </ligand>
</feature>
<dbReference type="GO" id="GO:0016301">
    <property type="term" value="F:kinase activity"/>
    <property type="evidence" value="ECO:0007669"/>
    <property type="project" value="UniProtKB-KW"/>
</dbReference>
<feature type="binding site" evidence="10">
    <location>
        <position position="208"/>
    </location>
    <ligand>
        <name>Mn(2+)</name>
        <dbReference type="ChEBI" id="CHEBI:29035"/>
    </ligand>
</feature>
<evidence type="ECO:0000256" key="2">
    <source>
        <dbReference type="ARBA" id="ARBA00006052"/>
    </source>
</evidence>
<dbReference type="GO" id="GO:0004612">
    <property type="term" value="F:phosphoenolpyruvate carboxykinase (ATP) activity"/>
    <property type="evidence" value="ECO:0007669"/>
    <property type="project" value="UniProtKB-UniRule"/>
</dbReference>
<dbReference type="Gene3D" id="3.40.449.10">
    <property type="entry name" value="Phosphoenolpyruvate Carboxykinase, domain 1"/>
    <property type="match status" value="1"/>
</dbReference>
<comment type="subcellular location">
    <subcellularLocation>
        <location evidence="10">Cytoplasm</location>
    </subcellularLocation>
</comment>
<evidence type="ECO:0000256" key="1">
    <source>
        <dbReference type="ARBA" id="ARBA00004742"/>
    </source>
</evidence>
<keyword evidence="11" id="KW-0418">Kinase</keyword>
<evidence type="ECO:0000256" key="3">
    <source>
        <dbReference type="ARBA" id="ARBA00012363"/>
    </source>
</evidence>
<keyword evidence="8 10" id="KW-0456">Lyase</keyword>
<name>A0A7W0HJ69_9BACT</name>
<feature type="binding site" evidence="10">
    <location>
        <position position="227"/>
    </location>
    <ligand>
        <name>ATP</name>
        <dbReference type="ChEBI" id="CHEBI:30616"/>
    </ligand>
</feature>
<feature type="binding site" evidence="10">
    <location>
        <position position="264"/>
    </location>
    <ligand>
        <name>Mn(2+)</name>
        <dbReference type="ChEBI" id="CHEBI:29035"/>
    </ligand>
</feature>
<dbReference type="HAMAP" id="MF_00453">
    <property type="entry name" value="PEPCK_ATP"/>
    <property type="match status" value="1"/>
</dbReference>
<dbReference type="Gene3D" id="2.170.8.10">
    <property type="entry name" value="Phosphoenolpyruvate Carboxykinase, domain 2"/>
    <property type="match status" value="1"/>
</dbReference>
<comment type="pathway">
    <text evidence="1 10">Carbohydrate biosynthesis; gluconeogenesis.</text>
</comment>
<dbReference type="PANTHER" id="PTHR30031:SF0">
    <property type="entry name" value="PHOSPHOENOLPYRUVATE CARBOXYKINASE (ATP)"/>
    <property type="match status" value="1"/>
</dbReference>
<dbReference type="GO" id="GO:0046872">
    <property type="term" value="F:metal ion binding"/>
    <property type="evidence" value="ECO:0007669"/>
    <property type="project" value="UniProtKB-KW"/>
</dbReference>
<dbReference type="Gene3D" id="3.90.228.20">
    <property type="match status" value="1"/>
</dbReference>
<protein>
    <recommendedName>
        <fullName evidence="3 10">Phosphoenolpyruvate carboxykinase (ATP)</fullName>
        <shortName evidence="10">PCK</shortName>
        <shortName evidence="10">PEP carboxykinase</shortName>
        <shortName evidence="10">PEPCK</shortName>
        <ecNumber evidence="3 10">4.1.1.49</ecNumber>
    </recommendedName>
</protein>
<keyword evidence="12" id="KW-1185">Reference proteome</keyword>
<evidence type="ECO:0000256" key="6">
    <source>
        <dbReference type="ARBA" id="ARBA00022793"/>
    </source>
</evidence>
<reference evidence="11 12" key="1">
    <citation type="submission" date="2020-07" db="EMBL/GenBank/DDBJ databases">
        <title>Genomic Encyclopedia of Type Strains, Phase IV (KMG-IV): sequencing the most valuable type-strain genomes for metagenomic binning, comparative biology and taxonomic classification.</title>
        <authorList>
            <person name="Goeker M."/>
        </authorList>
    </citation>
    <scope>NUCLEOTIDE SEQUENCE [LARGE SCALE GENOMIC DNA]</scope>
    <source>
        <strain evidence="11 12">DSM 17721</strain>
    </source>
</reference>
<evidence type="ECO:0000256" key="9">
    <source>
        <dbReference type="ARBA" id="ARBA00047371"/>
    </source>
</evidence>
<sequence length="546" mass="61549">MAIETLNQMIATHPEVLRNLKRAQITRYAVDQREGLVLPCGALSTWTPPESTGRSPKDTVIVRYPELEEHIDWTSPNNLSIDPETFHRLWIDALTVLWKKPRVYVTDRVIGADPQYAMPVQTVTDFALTSLFTMNMFRPVPSKIDKSLFADKPFTLLVAPYDKIDTSRYEGRLRKREDGTTSDMIIAMDFKNRLGLVYGSAYCGSAKKLMFTAMNYYLPHENILPLHCSANEDHQGNVSLFLGLSGTGKTTLSADKNRSLIGDDEHGWDENGIANFEHGCYAKLIDLEPEKEPEIYKAVFSHREIEENGVIIENCMTYPNGTVDQFDARLTQNSRVSYPLRYLSNVKIKGTGRHPSTIIFLTADANGVLPPISRLNAEQTMLWFLMGYTSKLAGTETGIKEPQTTFSRFFGQPFMANKPSYYANLLGRKMKQHKTRVFLVNTGWSGGPYGTGSRIDITQTRAMLDAAMEGQLDNVSYTENKRFHLSVPDSCPGVNAEILHPENTWSDKNAFEQRAEALAREFSDYFDQAYSNADIDPAVRVQCPGK</sequence>
<feature type="binding site" evidence="10">
    <location>
        <position position="208"/>
    </location>
    <ligand>
        <name>substrate</name>
    </ligand>
</feature>
<dbReference type="EMBL" id="JACDUS010000001">
    <property type="protein sequence ID" value="MBA2879875.1"/>
    <property type="molecule type" value="Genomic_DNA"/>
</dbReference>
<feature type="binding site" evidence="10">
    <location>
        <position position="292"/>
    </location>
    <ligand>
        <name>ATP</name>
        <dbReference type="ChEBI" id="CHEBI:30616"/>
    </ligand>
</feature>
<evidence type="ECO:0000256" key="8">
    <source>
        <dbReference type="ARBA" id="ARBA00023239"/>
    </source>
</evidence>
<dbReference type="PROSITE" id="PS00532">
    <property type="entry name" value="PEPCK_ATP"/>
    <property type="match status" value="1"/>
</dbReference>
<dbReference type="PANTHER" id="PTHR30031">
    <property type="entry name" value="PHOSPHOENOLPYRUVATE CARBOXYKINASE ATP"/>
    <property type="match status" value="1"/>
</dbReference>
<keyword evidence="11" id="KW-0670">Pyruvate</keyword>
<gene>
    <name evidence="10" type="primary">pckA</name>
    <name evidence="11" type="ORF">HNR65_000182</name>
</gene>
<proteinExistence type="inferred from homology"/>
<keyword evidence="7 10" id="KW-0067">ATP-binding</keyword>
<dbReference type="AlphaFoldDB" id="A0A7W0HJ69"/>
<comment type="similarity">
    <text evidence="2 10">Belongs to the phosphoenolpyruvate carboxykinase (ATP) family.</text>
</comment>
<dbReference type="PIRSF" id="PIRSF006294">
    <property type="entry name" value="PEP_crbxkin"/>
    <property type="match status" value="1"/>
</dbReference>
<dbReference type="Proteomes" id="UP000525298">
    <property type="component" value="Unassembled WGS sequence"/>
</dbReference>
<dbReference type="SUPFAM" id="SSF53795">
    <property type="entry name" value="PEP carboxykinase-like"/>
    <property type="match status" value="1"/>
</dbReference>
<accession>A0A7W0HJ69</accession>
<comment type="caution">
    <text evidence="11">The sequence shown here is derived from an EMBL/GenBank/DDBJ whole genome shotgun (WGS) entry which is preliminary data.</text>
</comment>
<feature type="binding site" evidence="10">
    <location>
        <position position="460"/>
    </location>
    <ligand>
        <name>ATP</name>
        <dbReference type="ChEBI" id="CHEBI:30616"/>
    </ligand>
</feature>
<dbReference type="RefSeq" id="WP_181549564.1">
    <property type="nucleotide sequence ID" value="NZ_JACDUS010000001.1"/>
</dbReference>
<feature type="binding site" evidence="10">
    <location>
        <position position="202"/>
    </location>
    <ligand>
        <name>substrate</name>
    </ligand>
</feature>
<keyword evidence="11" id="KW-0808">Transferase</keyword>
<evidence type="ECO:0000313" key="11">
    <source>
        <dbReference type="EMBL" id="MBA2879875.1"/>
    </source>
</evidence>
<comment type="cofactor">
    <cofactor evidence="10">
        <name>Mn(2+)</name>
        <dbReference type="ChEBI" id="CHEBI:29035"/>
    </cofactor>
    <text evidence="10">Binds 1 Mn(2+) ion per subunit.</text>
</comment>
<keyword evidence="5 10" id="KW-0547">Nucleotide-binding</keyword>
<feature type="binding site" evidence="10">
    <location>
        <begin position="243"/>
        <end position="251"/>
    </location>
    <ligand>
        <name>ATP</name>
        <dbReference type="ChEBI" id="CHEBI:30616"/>
    </ligand>
</feature>
<dbReference type="GO" id="GO:0006094">
    <property type="term" value="P:gluconeogenesis"/>
    <property type="evidence" value="ECO:0007669"/>
    <property type="project" value="UniProtKB-UniRule"/>
</dbReference>
<dbReference type="UniPathway" id="UPA00138"/>
<keyword evidence="10" id="KW-0464">Manganese</keyword>
<comment type="catalytic activity">
    <reaction evidence="9 10">
        <text>oxaloacetate + ATP = phosphoenolpyruvate + ADP + CO2</text>
        <dbReference type="Rhea" id="RHEA:18617"/>
        <dbReference type="ChEBI" id="CHEBI:16452"/>
        <dbReference type="ChEBI" id="CHEBI:16526"/>
        <dbReference type="ChEBI" id="CHEBI:30616"/>
        <dbReference type="ChEBI" id="CHEBI:58702"/>
        <dbReference type="ChEBI" id="CHEBI:456216"/>
        <dbReference type="EC" id="4.1.1.49"/>
    </reaction>
</comment>
<keyword evidence="4 10" id="KW-0312">Gluconeogenesis</keyword>
<evidence type="ECO:0000256" key="7">
    <source>
        <dbReference type="ARBA" id="ARBA00022840"/>
    </source>
</evidence>
<keyword evidence="6 10" id="KW-0210">Decarboxylase</keyword>
<feature type="binding site" evidence="10">
    <location>
        <position position="227"/>
    </location>
    <ligand>
        <name>Mn(2+)</name>
        <dbReference type="ChEBI" id="CHEBI:29035"/>
    </ligand>
</feature>
<comment type="function">
    <text evidence="10">Involved in the gluconeogenesis. Catalyzes the conversion of oxaloacetate (OAA) to phosphoenolpyruvate (PEP) through direct phosphoryl transfer between the nucleoside triphosphate and OAA.</text>
</comment>
<dbReference type="GO" id="GO:0005524">
    <property type="term" value="F:ATP binding"/>
    <property type="evidence" value="ECO:0007669"/>
    <property type="project" value="UniProtKB-UniRule"/>
</dbReference>
<evidence type="ECO:0000256" key="5">
    <source>
        <dbReference type="ARBA" id="ARBA00022741"/>
    </source>
</evidence>
<organism evidence="11 12">
    <name type="scientific">Desulfosalsimonas propionicica</name>
    <dbReference type="NCBI Taxonomy" id="332175"/>
    <lineage>
        <taxon>Bacteria</taxon>
        <taxon>Pseudomonadati</taxon>
        <taxon>Thermodesulfobacteriota</taxon>
        <taxon>Desulfobacteria</taxon>
        <taxon>Desulfobacterales</taxon>
        <taxon>Desulfosalsimonadaceae</taxon>
        <taxon>Desulfosalsimonas</taxon>
    </lineage>
</organism>
<keyword evidence="10" id="KW-0963">Cytoplasm</keyword>
<feature type="binding site" evidence="10">
    <location>
        <position position="335"/>
    </location>
    <ligand>
        <name>substrate</name>
    </ligand>
</feature>
<dbReference type="InterPro" id="IPR013035">
    <property type="entry name" value="PEP_carboxykinase_C"/>
</dbReference>
<dbReference type="InterPro" id="IPR008210">
    <property type="entry name" value="PEP_carboxykinase_N"/>
</dbReference>
<feature type="binding site" evidence="10">
    <location>
        <position position="54"/>
    </location>
    <ligand>
        <name>substrate</name>
    </ligand>
</feature>
<evidence type="ECO:0000256" key="10">
    <source>
        <dbReference type="HAMAP-Rule" id="MF_00453"/>
    </source>
</evidence>
<feature type="binding site" evidence="10">
    <location>
        <begin position="454"/>
        <end position="455"/>
    </location>
    <ligand>
        <name>ATP</name>
        <dbReference type="ChEBI" id="CHEBI:30616"/>
    </ligand>
</feature>
<dbReference type="Pfam" id="PF01293">
    <property type="entry name" value="PEPCK_ATP"/>
    <property type="match status" value="1"/>
</dbReference>